<dbReference type="STRING" id="1432141.A0A015KER6"/>
<feature type="domain" description="Protein kinase" evidence="1">
    <location>
        <begin position="408"/>
        <end position="683"/>
    </location>
</feature>
<dbReference type="EMBL" id="JEMT01020013">
    <property type="protein sequence ID" value="EXX65954.1"/>
    <property type="molecule type" value="Genomic_DNA"/>
</dbReference>
<keyword evidence="3" id="KW-1185">Reference proteome</keyword>
<dbReference type="Pfam" id="PF07714">
    <property type="entry name" value="PK_Tyr_Ser-Thr"/>
    <property type="match status" value="1"/>
</dbReference>
<dbReference type="SMART" id="SM00671">
    <property type="entry name" value="SEL1"/>
    <property type="match status" value="8"/>
</dbReference>
<dbReference type="HOGENOM" id="CLU_000288_97_1_1"/>
<evidence type="ECO:0000259" key="1">
    <source>
        <dbReference type="PROSITE" id="PS50011"/>
    </source>
</evidence>
<dbReference type="AlphaFoldDB" id="A0A015KER6"/>
<organism evidence="2 3">
    <name type="scientific">Rhizophagus irregularis (strain DAOM 197198w)</name>
    <name type="common">Glomus intraradices</name>
    <dbReference type="NCBI Taxonomy" id="1432141"/>
    <lineage>
        <taxon>Eukaryota</taxon>
        <taxon>Fungi</taxon>
        <taxon>Fungi incertae sedis</taxon>
        <taxon>Mucoromycota</taxon>
        <taxon>Glomeromycotina</taxon>
        <taxon>Glomeromycetes</taxon>
        <taxon>Glomerales</taxon>
        <taxon>Glomeraceae</taxon>
        <taxon>Rhizophagus</taxon>
    </lineage>
</organism>
<dbReference type="InterPro" id="IPR001245">
    <property type="entry name" value="Ser-Thr/Tyr_kinase_cat_dom"/>
</dbReference>
<accession>A0A015KER6</accession>
<dbReference type="Proteomes" id="UP000022910">
    <property type="component" value="Unassembled WGS sequence"/>
</dbReference>
<comment type="caution">
    <text evidence="2">The sequence shown here is derived from an EMBL/GenBank/DDBJ whole genome shotgun (WGS) entry which is preliminary data.</text>
</comment>
<dbReference type="SUPFAM" id="SSF56112">
    <property type="entry name" value="Protein kinase-like (PK-like)"/>
    <property type="match status" value="1"/>
</dbReference>
<dbReference type="GO" id="GO:0005524">
    <property type="term" value="F:ATP binding"/>
    <property type="evidence" value="ECO:0007669"/>
    <property type="project" value="InterPro"/>
</dbReference>
<dbReference type="PANTHER" id="PTHR45088:SF1">
    <property type="entry name" value="OS04G0476000 PROTEIN"/>
    <property type="match status" value="1"/>
</dbReference>
<dbReference type="PANTHER" id="PTHR45088">
    <property type="entry name" value="OSJNBA0022H21.17 PROTEIN"/>
    <property type="match status" value="1"/>
</dbReference>
<dbReference type="Gene3D" id="1.25.40.10">
    <property type="entry name" value="Tetratricopeptide repeat domain"/>
    <property type="match status" value="3"/>
</dbReference>
<dbReference type="Gene3D" id="1.10.510.10">
    <property type="entry name" value="Transferase(Phosphotransferase) domain 1"/>
    <property type="match status" value="1"/>
</dbReference>
<dbReference type="InterPro" id="IPR006597">
    <property type="entry name" value="Sel1-like"/>
</dbReference>
<dbReference type="InterPro" id="IPR011009">
    <property type="entry name" value="Kinase-like_dom_sf"/>
</dbReference>
<dbReference type="Pfam" id="PF08238">
    <property type="entry name" value="Sel1"/>
    <property type="match status" value="8"/>
</dbReference>
<evidence type="ECO:0000313" key="2">
    <source>
        <dbReference type="EMBL" id="EXX65954.1"/>
    </source>
</evidence>
<proteinExistence type="predicted"/>
<dbReference type="PROSITE" id="PS50011">
    <property type="entry name" value="PROTEIN_KINASE_DOM"/>
    <property type="match status" value="1"/>
</dbReference>
<dbReference type="SUPFAM" id="SSF81901">
    <property type="entry name" value="HCP-like"/>
    <property type="match status" value="2"/>
</dbReference>
<dbReference type="GO" id="GO:0004672">
    <property type="term" value="F:protein kinase activity"/>
    <property type="evidence" value="ECO:0007669"/>
    <property type="project" value="InterPro"/>
</dbReference>
<evidence type="ECO:0000313" key="3">
    <source>
        <dbReference type="Proteomes" id="UP000022910"/>
    </source>
</evidence>
<dbReference type="InterPro" id="IPR053301">
    <property type="entry name" value="F-box_motif"/>
</dbReference>
<dbReference type="InterPro" id="IPR000719">
    <property type="entry name" value="Prot_kinase_dom"/>
</dbReference>
<name>A0A015KER6_RHIIW</name>
<sequence>MEIEFSESNISNKDTNTKNCSYCNKPFTEVWCKECINSLEKLAENGDEEAMYNLAVCYQDGEETEEFSEKAFHWYQKAAENGYEEAMFSLALCYQNGEGTEKNLEKALYWYQKAAENGDEEAMHNLALCYQKGEGTEENLEKAFHLYQKAAENGFEEAVHNLAVCYKNGVGTEKNFKKAFHLYQKAAENGFINAMLNLAMCYEDGEGTEKNLEKAFYWYQKAAENGDDDAMFNLASCYGNGEGTEKNLEKAFYWYQKAAENGDEKAMFSLAMYYENGEGTEENLEKAFYWYQQAAENGDEGGMFNLAVCYENGMGTEKNLEKAFYWYQKVPESYKIKINSEIGVELCDECKQPYIDYLWCQQCNTKRFQQDITNLASKNEFINKFIEEAQLEARNSYEILEWIPYNKLVNINYYGKGGFSEIYKAIWLDGPIYSWNFDNQRWNRQTNYEVILKILNSSSSLDSKFLDEWKYHYNCQKKSFSKFIQFFGFTQDPDNLNYMIVMSYAKKGTLRKCLSDINKFKWQDKLKLLKLIILGLKVIHESGLTHGDFHDGNILMSDDFNEVFIIDLGLCKPISDLQDSVNEIYGVLPYMAPEILRRNPYTPASDIYSFSMIMWEFTSGIPPFNHEAHDLDLILDICNQEKRPKIVENTPKCYIDLMKKCWDSEPSNRPTITMLETIISEWIRCINEHYRMNSDESDIYGKAVPYIDNQLEYDMTEFLKANEALVQKQEISSIIQSHPQAYYISRRFSELLDKYESVIYSTVIPDNTFEY</sequence>
<reference evidence="2 3" key="1">
    <citation type="submission" date="2014-02" db="EMBL/GenBank/DDBJ databases">
        <title>Single nucleus genome sequencing reveals high similarity among nuclei of an endomycorrhizal fungus.</title>
        <authorList>
            <person name="Lin K."/>
            <person name="Geurts R."/>
            <person name="Zhang Z."/>
            <person name="Limpens E."/>
            <person name="Saunders D.G."/>
            <person name="Mu D."/>
            <person name="Pang E."/>
            <person name="Cao H."/>
            <person name="Cha H."/>
            <person name="Lin T."/>
            <person name="Zhou Q."/>
            <person name="Shang Y."/>
            <person name="Li Y."/>
            <person name="Ivanov S."/>
            <person name="Sharma T."/>
            <person name="Velzen R.V."/>
            <person name="Ruijter N.D."/>
            <person name="Aanen D.K."/>
            <person name="Win J."/>
            <person name="Kamoun S."/>
            <person name="Bisseling T."/>
            <person name="Huang S."/>
        </authorList>
    </citation>
    <scope>NUCLEOTIDE SEQUENCE [LARGE SCALE GENOMIC DNA]</scope>
    <source>
        <strain evidence="3">DAOM197198w</strain>
    </source>
</reference>
<protein>
    <submittedName>
        <fullName evidence="2">Skt5p</fullName>
    </submittedName>
</protein>
<gene>
    <name evidence="2" type="ORF">RirG_128390</name>
</gene>
<dbReference type="InterPro" id="IPR011990">
    <property type="entry name" value="TPR-like_helical_dom_sf"/>
</dbReference>